<dbReference type="KEGG" id="rtn:A6122_2625"/>
<sequence>MDGMKHILFADKTILVGDEAADALVEYAVALAVKGAADSVEYSGIGADGASVEATFLVNAAAALVVETTPSDLPEPDNAREVARLRQRIDALTGEHPVQPGDREFTAEYDDLHEH</sequence>
<keyword evidence="3" id="KW-1185">Reference proteome</keyword>
<dbReference type="AlphaFoldDB" id="A0A160KVK6"/>
<evidence type="ECO:0000313" key="2">
    <source>
        <dbReference type="EMBL" id="AND17739.1"/>
    </source>
</evidence>
<dbReference type="STRING" id="33888.A6122_2625"/>
<dbReference type="Proteomes" id="UP000077071">
    <property type="component" value="Chromosome"/>
</dbReference>
<dbReference type="EMBL" id="CP015515">
    <property type="protein sequence ID" value="AND17739.1"/>
    <property type="molecule type" value="Genomic_DNA"/>
</dbReference>
<protein>
    <submittedName>
        <fullName evidence="2">Uncharacterized protein</fullName>
    </submittedName>
</protein>
<evidence type="ECO:0000313" key="3">
    <source>
        <dbReference type="Proteomes" id="UP000077071"/>
    </source>
</evidence>
<organism evidence="2 3">
    <name type="scientific">Rathayibacter tritici</name>
    <dbReference type="NCBI Taxonomy" id="33888"/>
    <lineage>
        <taxon>Bacteria</taxon>
        <taxon>Bacillati</taxon>
        <taxon>Actinomycetota</taxon>
        <taxon>Actinomycetes</taxon>
        <taxon>Micrococcales</taxon>
        <taxon>Microbacteriaceae</taxon>
        <taxon>Rathayibacter</taxon>
    </lineage>
</organism>
<proteinExistence type="predicted"/>
<feature type="compositionally biased region" description="Basic and acidic residues" evidence="1">
    <location>
        <begin position="101"/>
        <end position="115"/>
    </location>
</feature>
<evidence type="ECO:0000256" key="1">
    <source>
        <dbReference type="SAM" id="MobiDB-lite"/>
    </source>
</evidence>
<dbReference type="PATRIC" id="fig|33888.3.peg.2941"/>
<feature type="region of interest" description="Disordered" evidence="1">
    <location>
        <begin position="91"/>
        <end position="115"/>
    </location>
</feature>
<reference evidence="2 3" key="1">
    <citation type="submission" date="2016-05" db="EMBL/GenBank/DDBJ databases">
        <title>Complete genome sequence of Rathayibacter tritici NCPPB 1953.</title>
        <authorList>
            <person name="Park J."/>
            <person name="Lee H.-H."/>
            <person name="Lee S.-W."/>
            <person name="Seo Y.-S."/>
        </authorList>
    </citation>
    <scope>NUCLEOTIDE SEQUENCE [LARGE SCALE GENOMIC DNA]</scope>
    <source>
        <strain evidence="2 3">NCPPB 1953</strain>
    </source>
</reference>
<name>A0A160KVK6_9MICO</name>
<accession>A0A160KVK6</accession>
<gene>
    <name evidence="2" type="ORF">A6122_2625</name>
</gene>